<dbReference type="HOGENOM" id="CLU_125470_2_1_5"/>
<organism evidence="11 12">
    <name type="scientific">Rubellimicrobium mesophilum DSM 19309</name>
    <dbReference type="NCBI Taxonomy" id="442562"/>
    <lineage>
        <taxon>Bacteria</taxon>
        <taxon>Pseudomonadati</taxon>
        <taxon>Pseudomonadota</taxon>
        <taxon>Alphaproteobacteria</taxon>
        <taxon>Rhodobacterales</taxon>
        <taxon>Roseobacteraceae</taxon>
        <taxon>Rubellimicrobium</taxon>
    </lineage>
</organism>
<feature type="chain" id="PRO_5023255088" description="S-adenosylmethionine decarboxylase alpha chain" evidence="10">
    <location>
        <begin position="81"/>
        <end position="134"/>
    </location>
</feature>
<keyword evidence="2 10" id="KW-0210">Decarboxylase</keyword>
<evidence type="ECO:0000256" key="10">
    <source>
        <dbReference type="HAMAP-Rule" id="MF_00464"/>
    </source>
</evidence>
<evidence type="ECO:0000256" key="7">
    <source>
        <dbReference type="ARBA" id="ARBA00023239"/>
    </source>
</evidence>
<dbReference type="InterPro" id="IPR016067">
    <property type="entry name" value="S-AdoMet_deCO2ase_core"/>
</dbReference>
<dbReference type="InterPro" id="IPR042286">
    <property type="entry name" value="AdoMetDC_C"/>
</dbReference>
<reference evidence="11 12" key="1">
    <citation type="submission" date="2013-02" db="EMBL/GenBank/DDBJ databases">
        <authorList>
            <person name="Fiebig A."/>
            <person name="Goeker M."/>
            <person name="Klenk H.-P.P."/>
        </authorList>
    </citation>
    <scope>NUCLEOTIDE SEQUENCE [LARGE SCALE GENOMIC DNA]</scope>
    <source>
        <strain evidence="11 12">DSM 19309</strain>
    </source>
</reference>
<keyword evidence="1 10" id="KW-0949">S-adenosyl-L-methionine</keyword>
<comment type="catalytic activity">
    <reaction evidence="10">
        <text>S-adenosyl-L-methionine + H(+) = S-adenosyl 3-(methylsulfanyl)propylamine + CO2</text>
        <dbReference type="Rhea" id="RHEA:15981"/>
        <dbReference type="ChEBI" id="CHEBI:15378"/>
        <dbReference type="ChEBI" id="CHEBI:16526"/>
        <dbReference type="ChEBI" id="CHEBI:57443"/>
        <dbReference type="ChEBI" id="CHEBI:59789"/>
        <dbReference type="EC" id="4.1.1.50"/>
    </reaction>
</comment>
<comment type="subunit">
    <text evidence="10">Heterotetramer of two alpha and two beta chains arranged as a dimer of alpha/beta heterodimers.</text>
</comment>
<accession>A0A017HJ98</accession>
<comment type="cofactor">
    <cofactor evidence="10">
        <name>pyruvate</name>
        <dbReference type="ChEBI" id="CHEBI:15361"/>
    </cofactor>
    <text evidence="10">Binds 1 pyruvoyl group covalently per subunit.</text>
</comment>
<name>A0A017HJ98_9RHOB</name>
<keyword evidence="4 10" id="KW-0745">Spermidine biosynthesis</keyword>
<dbReference type="GO" id="GO:0004014">
    <property type="term" value="F:adenosylmethionine decarboxylase activity"/>
    <property type="evidence" value="ECO:0007669"/>
    <property type="project" value="UniProtKB-UniRule"/>
</dbReference>
<evidence type="ECO:0000256" key="8">
    <source>
        <dbReference type="ARBA" id="ARBA00023270"/>
    </source>
</evidence>
<evidence type="ECO:0000256" key="1">
    <source>
        <dbReference type="ARBA" id="ARBA00022691"/>
    </source>
</evidence>
<dbReference type="GO" id="GO:0008295">
    <property type="term" value="P:spermidine biosynthetic process"/>
    <property type="evidence" value="ECO:0007669"/>
    <property type="project" value="UniProtKB-UniRule"/>
</dbReference>
<dbReference type="SUPFAM" id="SSF56276">
    <property type="entry name" value="S-adenosylmethionine decarboxylase"/>
    <property type="match status" value="1"/>
</dbReference>
<comment type="pathway">
    <text evidence="10">Amine and polyamine biosynthesis; S-adenosylmethioninamine biosynthesis; S-adenosylmethioninamine from S-adenosyl-L-methionine: step 1/1.</text>
</comment>
<comment type="similarity">
    <text evidence="10">Belongs to the prokaryotic AdoMetDC family. Type 1 subfamily.</text>
</comment>
<proteinExistence type="inferred from homology"/>
<feature type="active site" description="Proton acceptor; for processing activity" evidence="10">
    <location>
        <position position="86"/>
    </location>
</feature>
<feature type="site" description="Cleavage (non-hydrolytic); by autolysis" evidence="10">
    <location>
        <begin position="80"/>
        <end position="81"/>
    </location>
</feature>
<protein>
    <recommendedName>
        <fullName evidence="10">S-adenosylmethionine decarboxylase proenzyme</fullName>
        <shortName evidence="10">AdoMetDC</shortName>
        <shortName evidence="10">SAMDC</shortName>
        <ecNumber evidence="10">4.1.1.50</ecNumber>
    </recommendedName>
    <component>
        <recommendedName>
            <fullName evidence="10">S-adenosylmethionine decarboxylase beta chain</fullName>
        </recommendedName>
    </component>
    <component>
        <recommendedName>
            <fullName evidence="10">S-adenosylmethionine decarboxylase alpha chain</fullName>
        </recommendedName>
    </component>
</protein>
<keyword evidence="6 10" id="KW-0865">Zymogen</keyword>
<dbReference type="Gene3D" id="3.30.360.110">
    <property type="entry name" value="S-adenosylmethionine decarboxylase domain"/>
    <property type="match status" value="1"/>
</dbReference>
<dbReference type="PANTHER" id="PTHR33866">
    <property type="entry name" value="S-ADENOSYLMETHIONINE DECARBOXYLASE PROENZYME"/>
    <property type="match status" value="1"/>
</dbReference>
<dbReference type="PATRIC" id="fig|442562.3.peg.4534"/>
<dbReference type="Proteomes" id="UP000019666">
    <property type="component" value="Unassembled WGS sequence"/>
</dbReference>
<dbReference type="NCBIfam" id="TIGR03330">
    <property type="entry name" value="SAM_DCase_Bsu"/>
    <property type="match status" value="1"/>
</dbReference>
<dbReference type="Pfam" id="PF02675">
    <property type="entry name" value="AdoMet_dc"/>
    <property type="match status" value="1"/>
</dbReference>
<dbReference type="InterPro" id="IPR042284">
    <property type="entry name" value="AdoMetDC_N"/>
</dbReference>
<dbReference type="UniPathway" id="UPA00331">
    <property type="reaction ID" value="UER00451"/>
</dbReference>
<comment type="caution">
    <text evidence="11">The sequence shown here is derived from an EMBL/GenBank/DDBJ whole genome shotgun (WGS) entry which is preliminary data.</text>
</comment>
<dbReference type="STRING" id="442562.Rumeso_04604"/>
<evidence type="ECO:0000256" key="5">
    <source>
        <dbReference type="ARBA" id="ARBA00023115"/>
    </source>
</evidence>
<feature type="active site" description="Schiff-base intermediate with substrate; via pyruvic acid" evidence="10">
    <location>
        <position position="81"/>
    </location>
</feature>
<feature type="chain" id="PRO_5023255089" description="S-adenosylmethionine decarboxylase beta chain" evidence="10">
    <location>
        <begin position="1"/>
        <end position="80"/>
    </location>
</feature>
<dbReference type="InterPro" id="IPR003826">
    <property type="entry name" value="AdoMetDC_fam_prok"/>
</dbReference>
<dbReference type="PANTHER" id="PTHR33866:SF2">
    <property type="entry name" value="S-ADENOSYLMETHIONINE DECARBOXYLASE PROENZYME"/>
    <property type="match status" value="1"/>
</dbReference>
<dbReference type="AlphaFoldDB" id="A0A017HJ98"/>
<dbReference type="EC" id="4.1.1.50" evidence="10"/>
<evidence type="ECO:0000313" key="12">
    <source>
        <dbReference type="Proteomes" id="UP000019666"/>
    </source>
</evidence>
<comment type="function">
    <text evidence="10">Catalyzes the decarboxylation of S-adenosylmethionine to S-adenosylmethioninamine (dcAdoMet), the propylamine donor required for the synthesis of the polyamines spermine and spermidine from the diamine putrescine.</text>
</comment>
<keyword evidence="3 10" id="KW-0068">Autocatalytic cleavage</keyword>
<keyword evidence="8 10" id="KW-0704">Schiff base</keyword>
<evidence type="ECO:0000256" key="3">
    <source>
        <dbReference type="ARBA" id="ARBA00022813"/>
    </source>
</evidence>
<evidence type="ECO:0000256" key="6">
    <source>
        <dbReference type="ARBA" id="ARBA00023145"/>
    </source>
</evidence>
<evidence type="ECO:0000256" key="9">
    <source>
        <dbReference type="ARBA" id="ARBA00023317"/>
    </source>
</evidence>
<dbReference type="GO" id="GO:0005829">
    <property type="term" value="C:cytosol"/>
    <property type="evidence" value="ECO:0007669"/>
    <property type="project" value="TreeGrafter"/>
</dbReference>
<keyword evidence="12" id="KW-1185">Reference proteome</keyword>
<keyword evidence="5 10" id="KW-0620">Polyamine biosynthesis</keyword>
<dbReference type="InterPro" id="IPR017716">
    <property type="entry name" value="S-AdoMet_deCOase_pro-enz"/>
</dbReference>
<comment type="PTM">
    <text evidence="10">Is synthesized initially as an inactive proenzyme. Formation of the active enzyme involves a self-maturation process in which the active site pyruvoyl group is generated from an internal serine residue via an autocatalytic post-translational modification. Two non-identical subunits are generated from the proenzyme in this reaction, and the pyruvate is formed at the N-terminus of the alpha chain, which is derived from the carboxyl end of the proenzyme. The post-translation cleavage follows an unusual pathway, termed non-hydrolytic serinolysis, in which the side chain hydroxyl group of the serine supplies its oxygen atom to form the C-terminus of the beta chain, while the remainder of the serine residue undergoes an oxidative deamination to produce ammonia and the pyruvoyl group blocking the N-terminus of the alpha chain.</text>
</comment>
<dbReference type="HAMAP" id="MF_00464">
    <property type="entry name" value="AdoMetDC_1"/>
    <property type="match status" value="1"/>
</dbReference>
<evidence type="ECO:0000256" key="4">
    <source>
        <dbReference type="ARBA" id="ARBA00023066"/>
    </source>
</evidence>
<dbReference type="Gene3D" id="3.30.160.750">
    <property type="match status" value="1"/>
</dbReference>
<feature type="active site" description="Proton donor; for catalytic activity" evidence="10">
    <location>
        <position position="101"/>
    </location>
</feature>
<sequence>MPEGNVHFQTTRPRMDQTPAYHPGRHLLADLYDAVRLTDAAEIEASLKEAAQAAGATILMSHLHVFQSSGGVTGMVLLAESHISIHTWPEHGFAAVDVFMCGEARAEAALEVIRAALGAGRMVVRREVRGAELT</sequence>
<keyword evidence="7 10" id="KW-0456">Lyase</keyword>
<evidence type="ECO:0000313" key="11">
    <source>
        <dbReference type="EMBL" id="EYD73869.1"/>
    </source>
</evidence>
<gene>
    <name evidence="10" type="primary">speH</name>
    <name evidence="11" type="ORF">Rumeso_04604</name>
</gene>
<evidence type="ECO:0000256" key="2">
    <source>
        <dbReference type="ARBA" id="ARBA00022793"/>
    </source>
</evidence>
<dbReference type="RefSeq" id="WP_281177580.1">
    <property type="nucleotide sequence ID" value="NZ_KK088600.1"/>
</dbReference>
<dbReference type="EMBL" id="AOSK01000128">
    <property type="protein sequence ID" value="EYD73869.1"/>
    <property type="molecule type" value="Genomic_DNA"/>
</dbReference>
<keyword evidence="9 10" id="KW-0670">Pyruvate</keyword>
<feature type="modified residue" description="Pyruvic acid (Ser); by autocatalysis" evidence="10">
    <location>
        <position position="81"/>
    </location>
</feature>